<keyword evidence="3" id="KW-0560">Oxidoreductase</keyword>
<dbReference type="InterPro" id="IPR036291">
    <property type="entry name" value="NAD(P)-bd_dom_sf"/>
</dbReference>
<reference evidence="6 7" key="1">
    <citation type="submission" date="2024-02" db="EMBL/GenBank/DDBJ databases">
        <title>De novo assembly and annotation of 12 fungi associated with fruit tree decline syndrome in Ontario, Canada.</title>
        <authorList>
            <person name="Sulman M."/>
            <person name="Ellouze W."/>
            <person name="Ilyukhin E."/>
        </authorList>
    </citation>
    <scope>NUCLEOTIDE SEQUENCE [LARGE SCALE GENOMIC DNA]</scope>
    <source>
        <strain evidence="6 7">M97-236</strain>
    </source>
</reference>
<evidence type="ECO:0000256" key="2">
    <source>
        <dbReference type="ARBA" id="ARBA00022857"/>
    </source>
</evidence>
<dbReference type="Gene3D" id="3.40.50.720">
    <property type="entry name" value="NAD(P)-binding Rossmann-like Domain"/>
    <property type="match status" value="1"/>
</dbReference>
<dbReference type="InterPro" id="IPR008927">
    <property type="entry name" value="6-PGluconate_DH-like_C_sf"/>
</dbReference>
<dbReference type="PIRSF" id="PIRSF000193">
    <property type="entry name" value="Pyrrol-5-carb_rd"/>
    <property type="match status" value="1"/>
</dbReference>
<dbReference type="PANTHER" id="PTHR11645:SF0">
    <property type="entry name" value="PYRROLINE-5-CARBOXYLATE REDUCTASE 3"/>
    <property type="match status" value="1"/>
</dbReference>
<name>A0ABR3RNV8_9PLEO</name>
<organism evidence="6 7">
    <name type="scientific">Nothophoma quercina</name>
    <dbReference type="NCBI Taxonomy" id="749835"/>
    <lineage>
        <taxon>Eukaryota</taxon>
        <taxon>Fungi</taxon>
        <taxon>Dikarya</taxon>
        <taxon>Ascomycota</taxon>
        <taxon>Pezizomycotina</taxon>
        <taxon>Dothideomycetes</taxon>
        <taxon>Pleosporomycetidae</taxon>
        <taxon>Pleosporales</taxon>
        <taxon>Pleosporineae</taxon>
        <taxon>Didymellaceae</taxon>
        <taxon>Nothophoma</taxon>
    </lineage>
</organism>
<dbReference type="InterPro" id="IPR028939">
    <property type="entry name" value="P5C_Rdtase_cat_N"/>
</dbReference>
<feature type="domain" description="Pyrroline-5-carboxylate reductase dimerisation" evidence="5">
    <location>
        <begin position="164"/>
        <end position="265"/>
    </location>
</feature>
<dbReference type="InterPro" id="IPR000304">
    <property type="entry name" value="Pyrroline-COOH_reductase"/>
</dbReference>
<gene>
    <name evidence="6" type="ORF">SLS59_003250</name>
</gene>
<dbReference type="InterPro" id="IPR029036">
    <property type="entry name" value="P5CR_dimer"/>
</dbReference>
<comment type="similarity">
    <text evidence="1">Belongs to the pyrroline-5-carboxylate reductase family.</text>
</comment>
<dbReference type="PANTHER" id="PTHR11645">
    <property type="entry name" value="PYRROLINE-5-CARBOXYLATE REDUCTASE"/>
    <property type="match status" value="1"/>
</dbReference>
<dbReference type="Gene3D" id="1.10.3730.10">
    <property type="entry name" value="ProC C-terminal domain-like"/>
    <property type="match status" value="1"/>
</dbReference>
<dbReference type="EMBL" id="JAKIXB020000008">
    <property type="protein sequence ID" value="KAL1606125.1"/>
    <property type="molecule type" value="Genomic_DNA"/>
</dbReference>
<evidence type="ECO:0000313" key="6">
    <source>
        <dbReference type="EMBL" id="KAL1606125.1"/>
    </source>
</evidence>
<accession>A0ABR3RNV8</accession>
<evidence type="ECO:0000256" key="3">
    <source>
        <dbReference type="ARBA" id="ARBA00023002"/>
    </source>
</evidence>
<sequence>MATWIVKNMLERTSGASRVSKVLASVRTERSADRLRHEFRDHNKRVDIRVQDNVGVASASDTIMLACKPYQAHKVLAAPGIADALHEKGIISILAGISTKQIRESLATTRKDGIYNIIRAGPNVGARVGECMTVIAEPHDVSAKLVEDTTWLFEQIGRVTEVVETAYDAGFVMAGSAYSLPTVAIEGLIDGAVQQGLSRTAATDITVQCLKGLTKMLENGEQPTEVRNSICTPNSVTIAGYLQLERQAVRASFADALRVAIERTKSYGEK</sequence>
<proteinExistence type="inferred from homology"/>
<evidence type="ECO:0000313" key="7">
    <source>
        <dbReference type="Proteomes" id="UP001521222"/>
    </source>
</evidence>
<dbReference type="Pfam" id="PF14748">
    <property type="entry name" value="P5CR_dimer"/>
    <property type="match status" value="1"/>
</dbReference>
<dbReference type="Pfam" id="PF03807">
    <property type="entry name" value="F420_oxidored"/>
    <property type="match status" value="1"/>
</dbReference>
<dbReference type="Proteomes" id="UP001521222">
    <property type="component" value="Unassembled WGS sequence"/>
</dbReference>
<dbReference type="SUPFAM" id="SSF48179">
    <property type="entry name" value="6-phosphogluconate dehydrogenase C-terminal domain-like"/>
    <property type="match status" value="1"/>
</dbReference>
<evidence type="ECO:0008006" key="8">
    <source>
        <dbReference type="Google" id="ProtNLM"/>
    </source>
</evidence>
<comment type="caution">
    <text evidence="6">The sequence shown here is derived from an EMBL/GenBank/DDBJ whole genome shotgun (WGS) entry which is preliminary data.</text>
</comment>
<keyword evidence="2" id="KW-0521">NADP</keyword>
<keyword evidence="7" id="KW-1185">Reference proteome</keyword>
<dbReference type="SUPFAM" id="SSF51735">
    <property type="entry name" value="NAD(P)-binding Rossmann-fold domains"/>
    <property type="match status" value="1"/>
</dbReference>
<evidence type="ECO:0000256" key="1">
    <source>
        <dbReference type="ARBA" id="ARBA00005525"/>
    </source>
</evidence>
<protein>
    <recommendedName>
        <fullName evidence="8">Pyrroline-5-carboxylate reductase</fullName>
    </recommendedName>
</protein>
<feature type="domain" description="Pyrroline-5-carboxylate reductase catalytic N-terminal" evidence="4">
    <location>
        <begin position="14"/>
        <end position="96"/>
    </location>
</feature>
<evidence type="ECO:0000259" key="5">
    <source>
        <dbReference type="Pfam" id="PF14748"/>
    </source>
</evidence>
<evidence type="ECO:0000259" key="4">
    <source>
        <dbReference type="Pfam" id="PF03807"/>
    </source>
</evidence>